<comment type="caution">
    <text evidence="2">The sequence shown here is derived from an EMBL/GenBank/DDBJ whole genome shotgun (WGS) entry which is preliminary data.</text>
</comment>
<keyword evidence="1" id="KW-1133">Transmembrane helix</keyword>
<keyword evidence="3" id="KW-1185">Reference proteome</keyword>
<name>A0A2T5MCB2_9GAMM</name>
<feature type="transmembrane region" description="Helical" evidence="1">
    <location>
        <begin position="64"/>
        <end position="86"/>
    </location>
</feature>
<evidence type="ECO:0000313" key="2">
    <source>
        <dbReference type="EMBL" id="PTU30224.1"/>
    </source>
</evidence>
<reference evidence="2 3" key="1">
    <citation type="submission" date="2018-04" db="EMBL/GenBank/DDBJ databases">
        <title>Novel species isolated from glacier.</title>
        <authorList>
            <person name="Liu Q."/>
            <person name="Xin Y.-H."/>
        </authorList>
    </citation>
    <scope>NUCLEOTIDE SEQUENCE [LARGE SCALE GENOMIC DNA]</scope>
    <source>
        <strain evidence="2 3">GT1R17</strain>
    </source>
</reference>
<dbReference type="AlphaFoldDB" id="A0A2T5MCB2"/>
<organism evidence="2 3">
    <name type="scientific">Stenotrophobium rhamnosiphilum</name>
    <dbReference type="NCBI Taxonomy" id="2029166"/>
    <lineage>
        <taxon>Bacteria</taxon>
        <taxon>Pseudomonadati</taxon>
        <taxon>Pseudomonadota</taxon>
        <taxon>Gammaproteobacteria</taxon>
        <taxon>Nevskiales</taxon>
        <taxon>Nevskiaceae</taxon>
        <taxon>Stenotrophobium</taxon>
    </lineage>
</organism>
<dbReference type="EMBL" id="QANS01000006">
    <property type="protein sequence ID" value="PTU30224.1"/>
    <property type="molecule type" value="Genomic_DNA"/>
</dbReference>
<accession>A0A2T5MCB2</accession>
<keyword evidence="1" id="KW-0472">Membrane</keyword>
<proteinExistence type="predicted"/>
<evidence type="ECO:0000256" key="1">
    <source>
        <dbReference type="SAM" id="Phobius"/>
    </source>
</evidence>
<sequence length="96" mass="10154">MKLISITRLLPDEFRCGHCSKVSYFTSKSGSVAFVVMGLVFAVFAVLLKFAAGAPIASKVTFSGLLGVAVFVTLIGLVLFSSALYLKLFGTVEAVD</sequence>
<dbReference type="Proteomes" id="UP000244248">
    <property type="component" value="Unassembled WGS sequence"/>
</dbReference>
<evidence type="ECO:0000313" key="3">
    <source>
        <dbReference type="Proteomes" id="UP000244248"/>
    </source>
</evidence>
<feature type="transmembrane region" description="Helical" evidence="1">
    <location>
        <begin position="32"/>
        <end position="52"/>
    </location>
</feature>
<keyword evidence="1" id="KW-0812">Transmembrane</keyword>
<dbReference type="RefSeq" id="WP_107941165.1">
    <property type="nucleotide sequence ID" value="NZ_QANS01000006.1"/>
</dbReference>
<gene>
    <name evidence="2" type="ORF">CJD38_14830</name>
</gene>
<protein>
    <submittedName>
        <fullName evidence="2">Uncharacterized protein</fullName>
    </submittedName>
</protein>